<dbReference type="OrthoDB" id="5296638at2"/>
<name>A0A1G9ZKN6_9BACT</name>
<keyword evidence="1" id="KW-0812">Transmembrane</keyword>
<evidence type="ECO:0000313" key="2">
    <source>
        <dbReference type="EMBL" id="SDN21879.1"/>
    </source>
</evidence>
<dbReference type="NCBIfam" id="TIGR02532">
    <property type="entry name" value="IV_pilin_GFxxxE"/>
    <property type="match status" value="1"/>
</dbReference>
<dbReference type="InterPro" id="IPR045584">
    <property type="entry name" value="Pilin-like"/>
</dbReference>
<dbReference type="Proteomes" id="UP000199602">
    <property type="component" value="Unassembled WGS sequence"/>
</dbReference>
<keyword evidence="3" id="KW-1185">Reference proteome</keyword>
<gene>
    <name evidence="2" type="ORF">SAMN04488516_10170</name>
</gene>
<sequence>MKKNSREGFTLTEVLIVIVIIGIMTAMGVPAFTKWIQKYHIESDVKNMAALLQEGRVRAFTHKVSLSFSISNKQACLKENTAIIKCINLNTGFNNATLNISKRGYFENQSSVIPSNIASVVNVSPEYSCITVSRLRVRMGAVDRNGACILK</sequence>
<keyword evidence="1" id="KW-1133">Transmembrane helix</keyword>
<dbReference type="AlphaFoldDB" id="A0A1G9ZKN6"/>
<dbReference type="STRING" id="206665.SAMN04488516_10170"/>
<keyword evidence="1" id="KW-0472">Membrane</keyword>
<dbReference type="EMBL" id="FNIN01000001">
    <property type="protein sequence ID" value="SDN21879.1"/>
    <property type="molecule type" value="Genomic_DNA"/>
</dbReference>
<proteinExistence type="predicted"/>
<reference evidence="2 3" key="1">
    <citation type="submission" date="2016-10" db="EMBL/GenBank/DDBJ databases">
        <authorList>
            <person name="de Groot N.N."/>
        </authorList>
    </citation>
    <scope>NUCLEOTIDE SEQUENCE [LARGE SCALE GENOMIC DNA]</scope>
    <source>
        <strain evidence="2 3">DSM 15269</strain>
    </source>
</reference>
<feature type="transmembrane region" description="Helical" evidence="1">
    <location>
        <begin position="12"/>
        <end position="32"/>
    </location>
</feature>
<dbReference type="Gene3D" id="3.30.700.10">
    <property type="entry name" value="Glycoprotein, Type 4 Pilin"/>
    <property type="match status" value="1"/>
</dbReference>
<accession>A0A1G9ZKN6</accession>
<dbReference type="RefSeq" id="WP_092061645.1">
    <property type="nucleotide sequence ID" value="NZ_FNIN01000001.1"/>
</dbReference>
<dbReference type="InterPro" id="IPR012902">
    <property type="entry name" value="N_methyl_site"/>
</dbReference>
<dbReference type="SUPFAM" id="SSF54523">
    <property type="entry name" value="Pili subunits"/>
    <property type="match status" value="1"/>
</dbReference>
<dbReference type="Pfam" id="PF07963">
    <property type="entry name" value="N_methyl"/>
    <property type="match status" value="1"/>
</dbReference>
<organism evidence="2 3">
    <name type="scientific">Desulfonauticus submarinus</name>
    <dbReference type="NCBI Taxonomy" id="206665"/>
    <lineage>
        <taxon>Bacteria</taxon>
        <taxon>Pseudomonadati</taxon>
        <taxon>Thermodesulfobacteriota</taxon>
        <taxon>Desulfovibrionia</taxon>
        <taxon>Desulfovibrionales</taxon>
        <taxon>Desulfonauticaceae</taxon>
        <taxon>Desulfonauticus</taxon>
    </lineage>
</organism>
<evidence type="ECO:0000256" key="1">
    <source>
        <dbReference type="SAM" id="Phobius"/>
    </source>
</evidence>
<evidence type="ECO:0000313" key="3">
    <source>
        <dbReference type="Proteomes" id="UP000199602"/>
    </source>
</evidence>
<protein>
    <submittedName>
        <fullName evidence="2">Prepilin-type N-terminal cleavage/methylation domain-containing protein</fullName>
    </submittedName>
</protein>